<protein>
    <submittedName>
        <fullName evidence="2">Uncharacterized protein</fullName>
    </submittedName>
</protein>
<feature type="compositionally biased region" description="Basic residues" evidence="1">
    <location>
        <begin position="86"/>
        <end position="101"/>
    </location>
</feature>
<evidence type="ECO:0000313" key="2">
    <source>
        <dbReference type="EMBL" id="KAF3062729.1"/>
    </source>
</evidence>
<reference evidence="2 3" key="1">
    <citation type="submission" date="2018-06" db="EMBL/GenBank/DDBJ databases">
        <title>Genome analysis of cellulolytic fungus Trichoderma lentiforme CFAM-422.</title>
        <authorList>
            <person name="Steindorff A.S."/>
            <person name="Formighieri E.F."/>
            <person name="Midorikawa G.E.O."/>
            <person name="Tamietti M.S."/>
            <person name="Ramos E.Z."/>
            <person name="Silva A.S."/>
            <person name="Bon E.P.S."/>
            <person name="Mendes T.D."/>
            <person name="Damaso M.C.T."/>
            <person name="Favaro L.C.L."/>
        </authorList>
    </citation>
    <scope>NUCLEOTIDE SEQUENCE [LARGE SCALE GENOMIC DNA]</scope>
    <source>
        <strain evidence="2 3">CFAM-422</strain>
    </source>
</reference>
<dbReference type="EMBL" id="QLNT01000021">
    <property type="protein sequence ID" value="KAF3062729.1"/>
    <property type="molecule type" value="Genomic_DNA"/>
</dbReference>
<name>A0A9P4X7G0_9HYPO</name>
<sequence length="247" mass="27760">PTPGAPAADTQIVHQILYLSDHPPHALHTPPASSPHWSFPVLAIPLVDNRLSSSSHFKAGQPGQLRPLSGRTRGSQKRSSGEKKEKGRRKKQEQSAKKRIMNQKIQQPCLKSEQPTTSGQFAGLTCLSSHRSDRLSHPSSCRLLQTYMQLSLYPRPNACRKSTAARVRAAVLIRDQLRDRGKGPSLTARQLKRLWICSYEALRTQVTLLRKSPSTCFWSDVRSPPAMPLSWLARRQESCKDEPTPWF</sequence>
<feature type="non-terminal residue" evidence="2">
    <location>
        <position position="1"/>
    </location>
</feature>
<gene>
    <name evidence="2" type="ORF">CFAM422_010762</name>
</gene>
<comment type="caution">
    <text evidence="2">The sequence shown here is derived from an EMBL/GenBank/DDBJ whole genome shotgun (WGS) entry which is preliminary data.</text>
</comment>
<organism evidence="2 3">
    <name type="scientific">Trichoderma lentiforme</name>
    <dbReference type="NCBI Taxonomy" id="1567552"/>
    <lineage>
        <taxon>Eukaryota</taxon>
        <taxon>Fungi</taxon>
        <taxon>Dikarya</taxon>
        <taxon>Ascomycota</taxon>
        <taxon>Pezizomycotina</taxon>
        <taxon>Sordariomycetes</taxon>
        <taxon>Hypocreomycetidae</taxon>
        <taxon>Hypocreales</taxon>
        <taxon>Hypocreaceae</taxon>
        <taxon>Trichoderma</taxon>
    </lineage>
</organism>
<keyword evidence="3" id="KW-1185">Reference proteome</keyword>
<dbReference type="AlphaFoldDB" id="A0A9P4X7G0"/>
<evidence type="ECO:0000313" key="3">
    <source>
        <dbReference type="Proteomes" id="UP000801864"/>
    </source>
</evidence>
<dbReference type="Proteomes" id="UP000801864">
    <property type="component" value="Unassembled WGS sequence"/>
</dbReference>
<feature type="region of interest" description="Disordered" evidence="1">
    <location>
        <begin position="54"/>
        <end position="116"/>
    </location>
</feature>
<evidence type="ECO:0000256" key="1">
    <source>
        <dbReference type="SAM" id="MobiDB-lite"/>
    </source>
</evidence>
<accession>A0A9P4X7G0</accession>
<proteinExistence type="predicted"/>